<gene>
    <name evidence="1" type="ORF">OCBIM_22010773mg</name>
</gene>
<protein>
    <submittedName>
        <fullName evidence="1">Uncharacterized protein</fullName>
    </submittedName>
</protein>
<dbReference type="AlphaFoldDB" id="A0A0L8FQQ2"/>
<reference evidence="1" key="1">
    <citation type="submission" date="2015-07" db="EMBL/GenBank/DDBJ databases">
        <title>MeaNS - Measles Nucleotide Surveillance Program.</title>
        <authorList>
            <person name="Tran T."/>
            <person name="Druce J."/>
        </authorList>
    </citation>
    <scope>NUCLEOTIDE SEQUENCE</scope>
    <source>
        <strain evidence="1">UCB-OBI-ISO-001</strain>
        <tissue evidence="1">Gonad</tissue>
    </source>
</reference>
<proteinExistence type="predicted"/>
<dbReference type="EMBL" id="KQ427511">
    <property type="protein sequence ID" value="KOF66992.1"/>
    <property type="molecule type" value="Genomic_DNA"/>
</dbReference>
<name>A0A0L8FQQ2_OCTBM</name>
<sequence>MPSFIILCILSGNRNKISFSFFLLTEKIMDKTQETHGSDSVKHQLWTNIFFSF</sequence>
<accession>A0A0L8FQQ2</accession>
<organism evidence="1">
    <name type="scientific">Octopus bimaculoides</name>
    <name type="common">California two-spotted octopus</name>
    <dbReference type="NCBI Taxonomy" id="37653"/>
    <lineage>
        <taxon>Eukaryota</taxon>
        <taxon>Metazoa</taxon>
        <taxon>Spiralia</taxon>
        <taxon>Lophotrochozoa</taxon>
        <taxon>Mollusca</taxon>
        <taxon>Cephalopoda</taxon>
        <taxon>Coleoidea</taxon>
        <taxon>Octopodiformes</taxon>
        <taxon>Octopoda</taxon>
        <taxon>Incirrata</taxon>
        <taxon>Octopodidae</taxon>
        <taxon>Octopus</taxon>
    </lineage>
</organism>
<evidence type="ECO:0000313" key="1">
    <source>
        <dbReference type="EMBL" id="KOF66992.1"/>
    </source>
</evidence>